<protein>
    <submittedName>
        <fullName evidence="2">Uncharacterized protein</fullName>
    </submittedName>
</protein>
<keyword evidence="1" id="KW-0472">Membrane</keyword>
<reference evidence="2 3" key="3">
    <citation type="journal article" date="2019" name="Int. J. Syst. Evol. Microbiol.">
        <title>Nitrosopumilus adriaticus sp. nov. and Nitrosopumilus piranensis sp. nov., two ammonia-oxidizing archaea from the Adriatic Sea and members of the class Nitrososphaeria.</title>
        <authorList>
            <person name="Bayer B."/>
            <person name="Vojvoda J."/>
            <person name="Reinthaler T."/>
            <person name="Reyes C."/>
            <person name="Pinto M."/>
            <person name="Herndl G.J."/>
        </authorList>
    </citation>
    <scope>NUCLEOTIDE SEQUENCE [LARGE SCALE GENOMIC DNA]</scope>
    <source>
        <strain evidence="2 3">D3C</strain>
    </source>
</reference>
<keyword evidence="1" id="KW-1133">Transmembrane helix</keyword>
<evidence type="ECO:0000313" key="3">
    <source>
        <dbReference type="Proteomes" id="UP000032027"/>
    </source>
</evidence>
<accession>A0A0C5BS38</accession>
<proteinExistence type="predicted"/>
<reference evidence="3" key="1">
    <citation type="submission" date="2015-02" db="EMBL/GenBank/DDBJ databases">
        <title>Characterization of two novel Thaumarchaeota isolated from the Northern Adriatic Sea.</title>
        <authorList>
            <person name="Bayer B."/>
            <person name="Vojvoda J."/>
            <person name="Offre P."/>
            <person name="Srivastava A."/>
            <person name="Elisabeth N."/>
            <person name="Garcia J.A.L."/>
            <person name="Schleper C."/>
            <person name="Herndl G.J."/>
        </authorList>
    </citation>
    <scope>NUCLEOTIDE SEQUENCE [LARGE SCALE GENOMIC DNA]</scope>
    <source>
        <strain evidence="3">D3C</strain>
    </source>
</reference>
<dbReference type="HOGENOM" id="CLU_2893041_0_0_2"/>
<feature type="transmembrane region" description="Helical" evidence="1">
    <location>
        <begin position="6"/>
        <end position="23"/>
    </location>
</feature>
<gene>
    <name evidence="2" type="ORF">NPIRD3C_1326</name>
</gene>
<dbReference type="Proteomes" id="UP000032027">
    <property type="component" value="Chromosome"/>
</dbReference>
<dbReference type="PATRIC" id="fig|1582439.9.peg.1368"/>
<reference evidence="2 3" key="2">
    <citation type="journal article" date="2016" name="ISME J.">
        <title>Physiological and genomic characterization of two novel marine thaumarchaeal strains indicates niche differentiation.</title>
        <authorList>
            <person name="Bayer B."/>
            <person name="Vojvoda J."/>
            <person name="Offre P."/>
            <person name="Alves R.J."/>
            <person name="Elisabeth N.H."/>
            <person name="Garcia J.A."/>
            <person name="Volland J.M."/>
            <person name="Srivastava A."/>
            <person name="Schleper C."/>
            <person name="Herndl G.J."/>
        </authorList>
    </citation>
    <scope>NUCLEOTIDE SEQUENCE [LARGE SCALE GENOMIC DNA]</scope>
    <source>
        <strain evidence="2 3">D3C</strain>
    </source>
</reference>
<dbReference type="KEGG" id="nid:NPIRD3C_1326"/>
<keyword evidence="3" id="KW-1185">Reference proteome</keyword>
<sequence>MDILMGIVIAFIIVVAGFVGYHASQQVDDAEGHDMKLEIQSVNENENSLQIQNLNYQNPSPKLVLH</sequence>
<name>A0A0C5BS38_9ARCH</name>
<organism evidence="2 3">
    <name type="scientific">Nitrosopumilus piranensis</name>
    <dbReference type="NCBI Taxonomy" id="1582439"/>
    <lineage>
        <taxon>Archaea</taxon>
        <taxon>Nitrososphaerota</taxon>
        <taxon>Nitrososphaeria</taxon>
        <taxon>Nitrosopumilales</taxon>
        <taxon>Nitrosopumilaceae</taxon>
        <taxon>Nitrosopumilus</taxon>
    </lineage>
</organism>
<evidence type="ECO:0000256" key="1">
    <source>
        <dbReference type="SAM" id="Phobius"/>
    </source>
</evidence>
<dbReference type="EMBL" id="CP010868">
    <property type="protein sequence ID" value="AJM92538.1"/>
    <property type="molecule type" value="Genomic_DNA"/>
</dbReference>
<dbReference type="AlphaFoldDB" id="A0A0C5BS38"/>
<keyword evidence="1" id="KW-0812">Transmembrane</keyword>
<dbReference type="STRING" id="1582439.NPIRD3C_1326"/>
<evidence type="ECO:0000313" key="2">
    <source>
        <dbReference type="EMBL" id="AJM92538.1"/>
    </source>
</evidence>